<organism evidence="2 3">
    <name type="scientific">Floridaenema evergladense BLCC-F167</name>
    <dbReference type="NCBI Taxonomy" id="3153639"/>
    <lineage>
        <taxon>Bacteria</taxon>
        <taxon>Bacillati</taxon>
        <taxon>Cyanobacteriota</taxon>
        <taxon>Cyanophyceae</taxon>
        <taxon>Oscillatoriophycideae</taxon>
        <taxon>Aerosakkonematales</taxon>
        <taxon>Aerosakkonemataceae</taxon>
        <taxon>Floridanema</taxon>
        <taxon>Floridanema evergladense</taxon>
    </lineage>
</organism>
<dbReference type="PANTHER" id="PTHR22916:SF3">
    <property type="entry name" value="UDP-GLCNAC:BETAGAL BETA-1,3-N-ACETYLGLUCOSAMINYLTRANSFERASE-LIKE PROTEIN 1"/>
    <property type="match status" value="1"/>
</dbReference>
<evidence type="ECO:0000259" key="1">
    <source>
        <dbReference type="Pfam" id="PF10111"/>
    </source>
</evidence>
<dbReference type="InterPro" id="IPR019290">
    <property type="entry name" value="GlycosylTrfase-like_prok"/>
</dbReference>
<dbReference type="RefSeq" id="WP_413279970.1">
    <property type="nucleotide sequence ID" value="NZ_JBHFNT010000217.1"/>
</dbReference>
<dbReference type="EMBL" id="JBHFNT010000217">
    <property type="protein sequence ID" value="MFB2837628.1"/>
    <property type="molecule type" value="Genomic_DNA"/>
</dbReference>
<reference evidence="2 3" key="1">
    <citation type="submission" date="2024-09" db="EMBL/GenBank/DDBJ databases">
        <title>Floridaenema gen nov. (Aerosakkonemataceae, Aerosakkonematales ord. nov., Cyanobacteria) from benthic tropical and subtropical fresh waters, with the description of four new species.</title>
        <authorList>
            <person name="Moretto J.A."/>
            <person name="Berthold D.E."/>
            <person name="Lefler F.W."/>
            <person name="Huang I.-S."/>
            <person name="Laughinghouse H. IV."/>
        </authorList>
    </citation>
    <scope>NUCLEOTIDE SEQUENCE [LARGE SCALE GENOMIC DNA]</scope>
    <source>
        <strain evidence="2 3">BLCC-F167</strain>
    </source>
</reference>
<dbReference type="Pfam" id="PF10111">
    <property type="entry name" value="Glyco_tranf_2_2"/>
    <property type="match status" value="1"/>
</dbReference>
<sequence length="333" mass="38058">MVIISVVIPVYNGEKTIKETIDSVLKQTFTNFELIIINDGSIDRTLEIIYSIKDERLKVFSYPNAGLAASRNRGIYLAKGQYISFIDADDLWTPDKLELQLKALEENSEAAVAYSWTDCINETGKFLGKGSYLSFSGDVRANLLLTNFIDSGSNVLIRTEALKKVGYFDESRKSCEDWDMWLRLASGYSFIAISKPQVLYRISSTSMSTNLLRMEAESMEVIERACDRNPSYLTRLKPLSKGNIYKYLLFRSLNLAAKKDDCLIAAKFLWKSVKYDPSILQTKVILKVLFKIITILLLPPKIAEFMVKKYKRLYDIAALLIYHRKIIDLQVKN</sequence>
<comment type="caution">
    <text evidence="2">The sequence shown here is derived from an EMBL/GenBank/DDBJ whole genome shotgun (WGS) entry which is preliminary data.</text>
</comment>
<proteinExistence type="predicted"/>
<name>A0ABV4WRB1_9CYAN</name>
<feature type="domain" description="Glycosyltransferase 2-like prokaryotic type" evidence="1">
    <location>
        <begin position="5"/>
        <end position="208"/>
    </location>
</feature>
<dbReference type="PANTHER" id="PTHR22916">
    <property type="entry name" value="GLYCOSYLTRANSFERASE"/>
    <property type="match status" value="1"/>
</dbReference>
<dbReference type="SUPFAM" id="SSF53448">
    <property type="entry name" value="Nucleotide-diphospho-sugar transferases"/>
    <property type="match status" value="1"/>
</dbReference>
<dbReference type="CDD" id="cd00761">
    <property type="entry name" value="Glyco_tranf_GTA_type"/>
    <property type="match status" value="1"/>
</dbReference>
<gene>
    <name evidence="2" type="ORF">ACE1CA_24120</name>
</gene>
<dbReference type="EC" id="2.4.-.-" evidence="2"/>
<keyword evidence="3" id="KW-1185">Reference proteome</keyword>
<keyword evidence="2" id="KW-0328">Glycosyltransferase</keyword>
<keyword evidence="2" id="KW-0808">Transferase</keyword>
<dbReference type="Gene3D" id="3.90.550.10">
    <property type="entry name" value="Spore Coat Polysaccharide Biosynthesis Protein SpsA, Chain A"/>
    <property type="match status" value="1"/>
</dbReference>
<dbReference type="Proteomes" id="UP001576780">
    <property type="component" value="Unassembled WGS sequence"/>
</dbReference>
<dbReference type="GO" id="GO:0016757">
    <property type="term" value="F:glycosyltransferase activity"/>
    <property type="evidence" value="ECO:0007669"/>
    <property type="project" value="UniProtKB-KW"/>
</dbReference>
<protein>
    <submittedName>
        <fullName evidence="2">Glycosyltransferase</fullName>
        <ecNumber evidence="2">2.4.-.-</ecNumber>
    </submittedName>
</protein>
<dbReference type="InterPro" id="IPR029044">
    <property type="entry name" value="Nucleotide-diphossugar_trans"/>
</dbReference>
<evidence type="ECO:0000313" key="2">
    <source>
        <dbReference type="EMBL" id="MFB2837628.1"/>
    </source>
</evidence>
<evidence type="ECO:0000313" key="3">
    <source>
        <dbReference type="Proteomes" id="UP001576780"/>
    </source>
</evidence>
<accession>A0ABV4WRB1</accession>